<keyword evidence="5" id="KW-0029">Amino-acid transport</keyword>
<evidence type="ECO:0000256" key="3">
    <source>
        <dbReference type="ARBA" id="ARBA00022741"/>
    </source>
</evidence>
<dbReference type="PANTHER" id="PTHR43820:SF4">
    <property type="entry name" value="HIGH-AFFINITY BRANCHED-CHAIN AMINO ACID TRANSPORT ATP-BINDING PROTEIN LIVF"/>
    <property type="match status" value="1"/>
</dbReference>
<dbReference type="InterPro" id="IPR003593">
    <property type="entry name" value="AAA+_ATPase"/>
</dbReference>
<dbReference type="InterPro" id="IPR030660">
    <property type="entry name" value="ABC_branched_ATPase_LivF/BraG"/>
</dbReference>
<dbReference type="GO" id="GO:0015807">
    <property type="term" value="P:L-amino acid transport"/>
    <property type="evidence" value="ECO:0007669"/>
    <property type="project" value="TreeGrafter"/>
</dbReference>
<organism evidence="7">
    <name type="scientific">Caldilineaceae bacterium SB0661_bin_32</name>
    <dbReference type="NCBI Taxonomy" id="2605255"/>
    <lineage>
        <taxon>Bacteria</taxon>
        <taxon>Bacillati</taxon>
        <taxon>Chloroflexota</taxon>
        <taxon>Caldilineae</taxon>
        <taxon>Caldilineales</taxon>
        <taxon>Caldilineaceae</taxon>
    </lineage>
</organism>
<dbReference type="GO" id="GO:0015658">
    <property type="term" value="F:branched-chain amino acid transmembrane transporter activity"/>
    <property type="evidence" value="ECO:0007669"/>
    <property type="project" value="InterPro"/>
</dbReference>
<comment type="similarity">
    <text evidence="1">Belongs to the ABC transporter superfamily.</text>
</comment>
<dbReference type="SMART" id="SM00382">
    <property type="entry name" value="AAA"/>
    <property type="match status" value="1"/>
</dbReference>
<feature type="domain" description="ABC transporter" evidence="6">
    <location>
        <begin position="2"/>
        <end position="250"/>
    </location>
</feature>
<evidence type="ECO:0000256" key="1">
    <source>
        <dbReference type="ARBA" id="ARBA00005417"/>
    </source>
</evidence>
<sequence length="250" mass="26600">MLILESVHTYYGHIHALKGISLTVNEGEIVTLIGSNGAGKTTTLNTISGVLSARGGGGIYLQDSDRNGRGQSTGGDHGIRLDRLPAHEVARLGVSQSPEGRKIFARLSVQENLAMGAFARTDQDGISSDLERVLELFPRLQERLTQPGGTLSGGEQQMLAIGRALMSSPRILLLDEPSMGLAPLLVQQIFQIIREINAQGTTILLVEQNAQAALQVANRGYVLETGNIVLSGAARDLLADPQVAEAYLGI</sequence>
<evidence type="ECO:0000256" key="5">
    <source>
        <dbReference type="ARBA" id="ARBA00022970"/>
    </source>
</evidence>
<keyword evidence="3" id="KW-0547">Nucleotide-binding</keyword>
<dbReference type="GO" id="GO:0016887">
    <property type="term" value="F:ATP hydrolysis activity"/>
    <property type="evidence" value="ECO:0007669"/>
    <property type="project" value="InterPro"/>
</dbReference>
<comment type="caution">
    <text evidence="7">The sequence shown here is derived from an EMBL/GenBank/DDBJ whole genome shotgun (WGS) entry which is preliminary data.</text>
</comment>
<dbReference type="InterPro" id="IPR052156">
    <property type="entry name" value="BCAA_Transport_ATP-bd_LivF"/>
</dbReference>
<keyword evidence="4 7" id="KW-0067">ATP-binding</keyword>
<dbReference type="SUPFAM" id="SSF52540">
    <property type="entry name" value="P-loop containing nucleoside triphosphate hydrolases"/>
    <property type="match status" value="1"/>
</dbReference>
<dbReference type="InterPro" id="IPR003439">
    <property type="entry name" value="ABC_transporter-like_ATP-bd"/>
</dbReference>
<dbReference type="InterPro" id="IPR017871">
    <property type="entry name" value="ABC_transporter-like_CS"/>
</dbReference>
<evidence type="ECO:0000313" key="7">
    <source>
        <dbReference type="EMBL" id="MYC95386.1"/>
    </source>
</evidence>
<dbReference type="GO" id="GO:0005524">
    <property type="term" value="F:ATP binding"/>
    <property type="evidence" value="ECO:0007669"/>
    <property type="project" value="UniProtKB-KW"/>
</dbReference>
<dbReference type="AlphaFoldDB" id="A0A6B1D748"/>
<gene>
    <name evidence="7" type="ORF">F4X14_10475</name>
</gene>
<dbReference type="InterPro" id="IPR027417">
    <property type="entry name" value="P-loop_NTPase"/>
</dbReference>
<accession>A0A6B1D748</accession>
<name>A0A6B1D748_9CHLR</name>
<reference evidence="7" key="1">
    <citation type="submission" date="2019-09" db="EMBL/GenBank/DDBJ databases">
        <title>Characterisation of the sponge microbiome using genome-centric metagenomics.</title>
        <authorList>
            <person name="Engelberts J.P."/>
            <person name="Robbins S.J."/>
            <person name="De Goeij J.M."/>
            <person name="Aranda M."/>
            <person name="Bell S.C."/>
            <person name="Webster N.S."/>
        </authorList>
    </citation>
    <scope>NUCLEOTIDE SEQUENCE</scope>
    <source>
        <strain evidence="7">SB0661_bin_32</strain>
    </source>
</reference>
<dbReference type="PANTHER" id="PTHR43820">
    <property type="entry name" value="HIGH-AFFINITY BRANCHED-CHAIN AMINO ACID TRANSPORT ATP-BINDING PROTEIN LIVF"/>
    <property type="match status" value="1"/>
</dbReference>
<dbReference type="PIRSF" id="PIRSF039137">
    <property type="entry name" value="ABC_branched_ATPase"/>
    <property type="match status" value="1"/>
</dbReference>
<dbReference type="Gene3D" id="3.40.50.300">
    <property type="entry name" value="P-loop containing nucleotide triphosphate hydrolases"/>
    <property type="match status" value="1"/>
</dbReference>
<proteinExistence type="inferred from homology"/>
<protein>
    <submittedName>
        <fullName evidence="7">ABC transporter ATP-binding protein</fullName>
    </submittedName>
</protein>
<dbReference type="CDD" id="cd03224">
    <property type="entry name" value="ABC_TM1139_LivF_branched"/>
    <property type="match status" value="1"/>
</dbReference>
<keyword evidence="2" id="KW-0813">Transport</keyword>
<evidence type="ECO:0000256" key="4">
    <source>
        <dbReference type="ARBA" id="ARBA00022840"/>
    </source>
</evidence>
<dbReference type="Pfam" id="PF00005">
    <property type="entry name" value="ABC_tran"/>
    <property type="match status" value="1"/>
</dbReference>
<dbReference type="PROSITE" id="PS00211">
    <property type="entry name" value="ABC_TRANSPORTER_1"/>
    <property type="match status" value="1"/>
</dbReference>
<dbReference type="PROSITE" id="PS50893">
    <property type="entry name" value="ABC_TRANSPORTER_2"/>
    <property type="match status" value="1"/>
</dbReference>
<dbReference type="EMBL" id="VXMH01000055">
    <property type="protein sequence ID" value="MYC95386.1"/>
    <property type="molecule type" value="Genomic_DNA"/>
</dbReference>
<evidence type="ECO:0000256" key="2">
    <source>
        <dbReference type="ARBA" id="ARBA00022448"/>
    </source>
</evidence>
<evidence type="ECO:0000259" key="6">
    <source>
        <dbReference type="PROSITE" id="PS50893"/>
    </source>
</evidence>